<evidence type="ECO:0000256" key="1">
    <source>
        <dbReference type="SAM" id="MobiDB-lite"/>
    </source>
</evidence>
<comment type="caution">
    <text evidence="2">The sequence shown here is derived from an EMBL/GenBank/DDBJ whole genome shotgun (WGS) entry which is preliminary data.</text>
</comment>
<evidence type="ECO:0000313" key="3">
    <source>
        <dbReference type="Proteomes" id="UP000198287"/>
    </source>
</evidence>
<name>A0A226EUA0_FOLCA</name>
<feature type="compositionally biased region" description="Polar residues" evidence="1">
    <location>
        <begin position="80"/>
        <end position="91"/>
    </location>
</feature>
<feature type="region of interest" description="Disordered" evidence="1">
    <location>
        <begin position="80"/>
        <end position="101"/>
    </location>
</feature>
<reference evidence="2 3" key="1">
    <citation type="submission" date="2015-12" db="EMBL/GenBank/DDBJ databases">
        <title>The genome of Folsomia candida.</title>
        <authorList>
            <person name="Faddeeva A."/>
            <person name="Derks M.F."/>
            <person name="Anvar Y."/>
            <person name="Smit S."/>
            <person name="Van Straalen N."/>
            <person name="Roelofs D."/>
        </authorList>
    </citation>
    <scope>NUCLEOTIDE SEQUENCE [LARGE SCALE GENOMIC DNA]</scope>
    <source>
        <strain evidence="2 3">VU population</strain>
        <tissue evidence="2">Whole body</tissue>
    </source>
</reference>
<dbReference type="AlphaFoldDB" id="A0A226EUA0"/>
<keyword evidence="3" id="KW-1185">Reference proteome</keyword>
<dbReference type="EMBL" id="LNIX01000002">
    <property type="protein sequence ID" value="OXA60391.1"/>
    <property type="molecule type" value="Genomic_DNA"/>
</dbReference>
<dbReference type="Proteomes" id="UP000198287">
    <property type="component" value="Unassembled WGS sequence"/>
</dbReference>
<sequence length="115" mass="12310">MFSSLAVRGIIFLETQPTSKKSSSCGWVRPCKSFSCESEAPQQCSNCGATNGSLKQSRRMDSTRNNFCSGLGAIITNIRSKMATPTPTPTRGENDGSYPPPTCPSCGKAYPCSCR</sequence>
<organism evidence="2 3">
    <name type="scientific">Folsomia candida</name>
    <name type="common">Springtail</name>
    <dbReference type="NCBI Taxonomy" id="158441"/>
    <lineage>
        <taxon>Eukaryota</taxon>
        <taxon>Metazoa</taxon>
        <taxon>Ecdysozoa</taxon>
        <taxon>Arthropoda</taxon>
        <taxon>Hexapoda</taxon>
        <taxon>Collembola</taxon>
        <taxon>Entomobryomorpha</taxon>
        <taxon>Isotomoidea</taxon>
        <taxon>Isotomidae</taxon>
        <taxon>Proisotominae</taxon>
        <taxon>Folsomia</taxon>
    </lineage>
</organism>
<gene>
    <name evidence="2" type="ORF">Fcan01_04035</name>
</gene>
<accession>A0A226EUA0</accession>
<evidence type="ECO:0000313" key="2">
    <source>
        <dbReference type="EMBL" id="OXA60391.1"/>
    </source>
</evidence>
<protein>
    <submittedName>
        <fullName evidence="2">Uncharacterized protein</fullName>
    </submittedName>
</protein>
<proteinExistence type="predicted"/>